<organism evidence="3 4">
    <name type="scientific">Thermogemmatispora aurantia</name>
    <dbReference type="NCBI Taxonomy" id="2045279"/>
    <lineage>
        <taxon>Bacteria</taxon>
        <taxon>Bacillati</taxon>
        <taxon>Chloroflexota</taxon>
        <taxon>Ktedonobacteria</taxon>
        <taxon>Thermogemmatisporales</taxon>
        <taxon>Thermogemmatisporaceae</taxon>
        <taxon>Thermogemmatispora</taxon>
    </lineage>
</organism>
<dbReference type="InterPro" id="IPR018146">
    <property type="entry name" value="Glyoxalase_1_CS"/>
</dbReference>
<dbReference type="PANTHER" id="PTHR46142">
    <property type="match status" value="1"/>
</dbReference>
<dbReference type="Gene3D" id="3.10.180.10">
    <property type="entry name" value="2,3-Dihydroxybiphenyl 1,2-Dioxygenase, domain 1"/>
    <property type="match status" value="1"/>
</dbReference>
<dbReference type="InterPro" id="IPR029068">
    <property type="entry name" value="Glyas_Bleomycin-R_OHBP_Dase"/>
</dbReference>
<dbReference type="InterPro" id="IPR037523">
    <property type="entry name" value="VOC_core"/>
</dbReference>
<keyword evidence="1" id="KW-0479">Metal-binding</keyword>
<evidence type="ECO:0000313" key="3">
    <source>
        <dbReference type="EMBL" id="GER83754.1"/>
    </source>
</evidence>
<dbReference type="Pfam" id="PF00903">
    <property type="entry name" value="Glyoxalase"/>
    <property type="match status" value="1"/>
</dbReference>
<dbReference type="PANTHER" id="PTHR46142:SF3">
    <property type="entry name" value="F18B13.24 PROTEIN"/>
    <property type="match status" value="1"/>
</dbReference>
<dbReference type="GO" id="GO:0046872">
    <property type="term" value="F:metal ion binding"/>
    <property type="evidence" value="ECO:0007669"/>
    <property type="project" value="UniProtKB-KW"/>
</dbReference>
<dbReference type="AlphaFoldDB" id="A0A5J4K555"/>
<dbReference type="PROSITE" id="PS00934">
    <property type="entry name" value="GLYOXALASE_I_1"/>
    <property type="match status" value="1"/>
</dbReference>
<accession>A0A5J4K555</accession>
<evidence type="ECO:0000259" key="2">
    <source>
        <dbReference type="PROSITE" id="PS51819"/>
    </source>
</evidence>
<dbReference type="Proteomes" id="UP000334820">
    <property type="component" value="Unassembled WGS sequence"/>
</dbReference>
<feature type="domain" description="VOC" evidence="2">
    <location>
        <begin position="5"/>
        <end position="133"/>
    </location>
</feature>
<proteinExistence type="predicted"/>
<comment type="caution">
    <text evidence="3">The sequence shown here is derived from an EMBL/GenBank/DDBJ whole genome shotgun (WGS) entry which is preliminary data.</text>
</comment>
<dbReference type="EMBL" id="BKZV01000003">
    <property type="protein sequence ID" value="GER83754.1"/>
    <property type="molecule type" value="Genomic_DNA"/>
</dbReference>
<name>A0A5J4K555_9CHLR</name>
<dbReference type="GO" id="GO:0004462">
    <property type="term" value="F:lactoylglutathione lyase activity"/>
    <property type="evidence" value="ECO:0007669"/>
    <property type="project" value="InterPro"/>
</dbReference>
<reference evidence="3 4" key="1">
    <citation type="journal article" date="2019" name="Int. J. Syst. Evol. Microbiol.">
        <title>Thermogemmatispora aurantia sp. nov. and Thermogemmatispora argillosa sp. nov., within the class Ktedonobacteria, and emended description of the genus Thermogemmatispora.</title>
        <authorList>
            <person name="Zheng Y."/>
            <person name="Wang C.M."/>
            <person name="Sakai Y."/>
            <person name="Abe K."/>
            <person name="Yokota A."/>
            <person name="Yabe S."/>
        </authorList>
    </citation>
    <scope>NUCLEOTIDE SEQUENCE [LARGE SCALE GENOMIC DNA]</scope>
    <source>
        <strain evidence="3 4">A1-2</strain>
    </source>
</reference>
<evidence type="ECO:0000256" key="1">
    <source>
        <dbReference type="ARBA" id="ARBA00022723"/>
    </source>
</evidence>
<gene>
    <name evidence="3" type="ORF">KTAU_23910</name>
</gene>
<dbReference type="InterPro" id="IPR004360">
    <property type="entry name" value="Glyas_Fos-R_dOase_dom"/>
</dbReference>
<dbReference type="PROSITE" id="PS51819">
    <property type="entry name" value="VOC"/>
    <property type="match status" value="1"/>
</dbReference>
<evidence type="ECO:0000313" key="4">
    <source>
        <dbReference type="Proteomes" id="UP000334820"/>
    </source>
</evidence>
<keyword evidence="4" id="KW-1185">Reference proteome</keyword>
<dbReference type="RefSeq" id="WP_069804347.1">
    <property type="nucleotide sequence ID" value="NZ_BKZV01000003.1"/>
</dbReference>
<dbReference type="SUPFAM" id="SSF54593">
    <property type="entry name" value="Glyoxalase/Bleomycin resistance protein/Dihydroxybiphenyl dioxygenase"/>
    <property type="match status" value="1"/>
</dbReference>
<sequence length="137" mass="15319">MDIRRADHVALLVKEVDRSRQFYSQVLGMQEIPRPPNFDFPGAWLTRGDFQIHLIGEEVAGRALETHPGYLPEELALGRVTHLAFEVANLEVARQHLQALGVPIVGGPRPRGDGVMQLYICDPDGHVIELFTWTSPS</sequence>
<protein>
    <submittedName>
        <fullName evidence="3">Glyoxalase</fullName>
    </submittedName>
</protein>